<comment type="caution">
    <text evidence="1">The sequence shown here is derived from an EMBL/GenBank/DDBJ whole genome shotgun (WGS) entry which is preliminary data.</text>
</comment>
<keyword evidence="2" id="KW-1185">Reference proteome</keyword>
<protein>
    <submittedName>
        <fullName evidence="1">Uncharacterized protein</fullName>
    </submittedName>
</protein>
<dbReference type="Proteomes" id="UP001153365">
    <property type="component" value="Unassembled WGS sequence"/>
</dbReference>
<dbReference type="EMBL" id="CALTRL010000576">
    <property type="protein sequence ID" value="CAH7668663.1"/>
    <property type="molecule type" value="Genomic_DNA"/>
</dbReference>
<reference evidence="1" key="1">
    <citation type="submission" date="2022-06" db="EMBL/GenBank/DDBJ databases">
        <authorList>
            <consortium name="SYNGENTA / RWTH Aachen University"/>
        </authorList>
    </citation>
    <scope>NUCLEOTIDE SEQUENCE</scope>
</reference>
<name>A0AAV0AKQ2_PHAPC</name>
<proteinExistence type="predicted"/>
<dbReference type="AlphaFoldDB" id="A0AAV0AKQ2"/>
<organism evidence="1 2">
    <name type="scientific">Phakopsora pachyrhizi</name>
    <name type="common">Asian soybean rust disease fungus</name>
    <dbReference type="NCBI Taxonomy" id="170000"/>
    <lineage>
        <taxon>Eukaryota</taxon>
        <taxon>Fungi</taxon>
        <taxon>Dikarya</taxon>
        <taxon>Basidiomycota</taxon>
        <taxon>Pucciniomycotina</taxon>
        <taxon>Pucciniomycetes</taxon>
        <taxon>Pucciniales</taxon>
        <taxon>Phakopsoraceae</taxon>
        <taxon>Phakopsora</taxon>
    </lineage>
</organism>
<sequence length="100" mass="11393">MLRRDFDSQVSSTRLSIDRFNSIRAKVYLILSQQITQNARIKGNARVLAPQSKKFSDKSELNQSIILNLCLGTDWVRSSLDGLTESVRLYKLAINTLESF</sequence>
<gene>
    <name evidence="1" type="ORF">PPACK8108_LOCUS3202</name>
</gene>
<accession>A0AAV0AKQ2</accession>
<evidence type="ECO:0000313" key="1">
    <source>
        <dbReference type="EMBL" id="CAH7668663.1"/>
    </source>
</evidence>
<evidence type="ECO:0000313" key="2">
    <source>
        <dbReference type="Proteomes" id="UP001153365"/>
    </source>
</evidence>